<evidence type="ECO:0000313" key="1">
    <source>
        <dbReference type="EMBL" id="WIM93481.1"/>
    </source>
</evidence>
<evidence type="ECO:0008006" key="3">
    <source>
        <dbReference type="Google" id="ProtNLM"/>
    </source>
</evidence>
<protein>
    <recommendedName>
        <fullName evidence="3">ROK family protein</fullName>
    </recommendedName>
</protein>
<gene>
    <name evidence="1" type="ORF">ACTOB_005461</name>
</gene>
<sequence>MIADLIALADPQEVVVGGSWGPALLDDILAAATWAPREVPVRTTTLTTDPVLTGVRAAALGRLREDVASR</sequence>
<dbReference type="EMBL" id="CP126980">
    <property type="protein sequence ID" value="WIM93481.1"/>
    <property type="molecule type" value="Genomic_DNA"/>
</dbReference>
<accession>A0ABY8W8N6</accession>
<reference evidence="1 2" key="1">
    <citation type="submission" date="2023-06" db="EMBL/GenBank/DDBJ databases">
        <authorList>
            <person name="Yushchuk O."/>
            <person name="Binda E."/>
            <person name="Ruckert-Reed C."/>
            <person name="Fedorenko V."/>
            <person name="Kalinowski J."/>
            <person name="Marinelli F."/>
        </authorList>
    </citation>
    <scope>NUCLEOTIDE SEQUENCE [LARGE SCALE GENOMIC DNA]</scope>
    <source>
        <strain evidence="1 2">NRRL 3884</strain>
    </source>
</reference>
<name>A0ABY8W8N6_9ACTN</name>
<dbReference type="RefSeq" id="WP_284914689.1">
    <property type="nucleotide sequence ID" value="NZ_CP126980.1"/>
</dbReference>
<proteinExistence type="predicted"/>
<dbReference type="Proteomes" id="UP001240150">
    <property type="component" value="Chromosome"/>
</dbReference>
<organism evidence="1 2">
    <name type="scientific">Actinoplanes oblitus</name>
    <dbReference type="NCBI Taxonomy" id="3040509"/>
    <lineage>
        <taxon>Bacteria</taxon>
        <taxon>Bacillati</taxon>
        <taxon>Actinomycetota</taxon>
        <taxon>Actinomycetes</taxon>
        <taxon>Micromonosporales</taxon>
        <taxon>Micromonosporaceae</taxon>
        <taxon>Actinoplanes</taxon>
    </lineage>
</organism>
<keyword evidence="2" id="KW-1185">Reference proteome</keyword>
<evidence type="ECO:0000313" key="2">
    <source>
        <dbReference type="Proteomes" id="UP001240150"/>
    </source>
</evidence>